<organism evidence="2 3">
    <name type="scientific">Vreelandella alkaliphila</name>
    <dbReference type="NCBI Taxonomy" id="272774"/>
    <lineage>
        <taxon>Bacteria</taxon>
        <taxon>Pseudomonadati</taxon>
        <taxon>Pseudomonadota</taxon>
        <taxon>Gammaproteobacteria</taxon>
        <taxon>Oceanospirillales</taxon>
        <taxon>Halomonadaceae</taxon>
        <taxon>Vreelandella</taxon>
    </lineage>
</organism>
<name>A0AAJ2S0N6_9GAMM</name>
<sequence>MAQIERAGRVTFGDARFDVWEEPGERVMGAWEQRFKKDVFKRIVQQFNRLGWEVGPQEHIFTGNNSRFCRKGDLKADLRLCGRHIEILFFQSINCPTRPDDEGRYERDKEQCMPYLLRLEMQRTRNRLRDYLCGVFTDYEFTDEEKGRLAKRGPGKMTAIEWVENANRNSGHYSEALGHAPIGMTINAKSADGGEITHGARVYAIDYRYRVVVGTAYYNLNNMWWVVTGKYGLINVHSGAIYLSSPGDIRRKRNARCRRQRLEKELSSAIKSMNFKRAQVLKEILFPVDEELYLIWHKGHSSWYGSDFSGYSNSINDAGKYTRAELGRYATENELTKPVPLSKAA</sequence>
<keyword evidence="1" id="KW-0175">Coiled coil</keyword>
<evidence type="ECO:0000256" key="1">
    <source>
        <dbReference type="SAM" id="Coils"/>
    </source>
</evidence>
<dbReference type="RefSeq" id="WP_198349988.1">
    <property type="nucleotide sequence ID" value="NZ_JABASV010000012.1"/>
</dbReference>
<accession>A0AAJ2S0N6</accession>
<feature type="coiled-coil region" evidence="1">
    <location>
        <begin position="252"/>
        <end position="279"/>
    </location>
</feature>
<evidence type="ECO:0000313" key="3">
    <source>
        <dbReference type="Proteomes" id="UP001276761"/>
    </source>
</evidence>
<dbReference type="AlphaFoldDB" id="A0AAJ2S0N6"/>
<dbReference type="EMBL" id="JAWXXT010000002">
    <property type="protein sequence ID" value="MDX5979586.1"/>
    <property type="molecule type" value="Genomic_DNA"/>
</dbReference>
<evidence type="ECO:0000313" key="2">
    <source>
        <dbReference type="EMBL" id="MDX5979586.1"/>
    </source>
</evidence>
<reference evidence="2" key="1">
    <citation type="submission" date="2023-11" db="EMBL/GenBank/DDBJ databases">
        <title>MicrobeMod: A computational toolkit for identifying prokaryotic methylation and restriction-modification with nanopore sequencing.</title>
        <authorList>
            <person name="Crits-Christoph A."/>
            <person name="Kang S.C."/>
            <person name="Lee H."/>
            <person name="Ostrov N."/>
        </authorList>
    </citation>
    <scope>NUCLEOTIDE SEQUENCE</scope>
    <source>
        <strain evidence="2">ATCC BAA-953</strain>
    </source>
</reference>
<comment type="caution">
    <text evidence="2">The sequence shown here is derived from an EMBL/GenBank/DDBJ whole genome shotgun (WGS) entry which is preliminary data.</text>
</comment>
<proteinExistence type="predicted"/>
<dbReference type="Proteomes" id="UP001276761">
    <property type="component" value="Unassembled WGS sequence"/>
</dbReference>
<protein>
    <submittedName>
        <fullName evidence="2">Uncharacterized protein</fullName>
    </submittedName>
</protein>
<gene>
    <name evidence="2" type="ORF">SIL78_18725</name>
</gene>
<dbReference type="GeneID" id="303167574"/>